<dbReference type="Pfam" id="PF06127">
    <property type="entry name" value="Mpo1-like"/>
    <property type="match status" value="1"/>
</dbReference>
<organism evidence="2 3">
    <name type="scientific">Spongiibacter thalassae</name>
    <dbReference type="NCBI Taxonomy" id="2721624"/>
    <lineage>
        <taxon>Bacteria</taxon>
        <taxon>Pseudomonadati</taxon>
        <taxon>Pseudomonadota</taxon>
        <taxon>Gammaproteobacteria</taxon>
        <taxon>Cellvibrionales</taxon>
        <taxon>Spongiibacteraceae</taxon>
        <taxon>Spongiibacter</taxon>
    </lineage>
</organism>
<keyword evidence="1" id="KW-1133">Transmembrane helix</keyword>
<proteinExistence type="predicted"/>
<evidence type="ECO:0000313" key="3">
    <source>
        <dbReference type="Proteomes" id="UP000765845"/>
    </source>
</evidence>
<protein>
    <submittedName>
        <fullName evidence="2">DUF962 domain-containing protein</fullName>
    </submittedName>
</protein>
<sequence>MRSLEQWLDEYNASHQNPRNKRIHYWCVPAIAVTTVALLWLVPVPGTAANLGQLVLVGAMFFYGYLSTRLALGMLPLVLLIAGGIMLYQQHVELAMWIPAATIWIVAWWLQFVGHKAESQKPSFFTDILFLLIGPLWILGAVYDKFGIRFREASTQR</sequence>
<reference evidence="2 3" key="1">
    <citation type="submission" date="2020-04" db="EMBL/GenBank/DDBJ databases">
        <authorList>
            <person name="Yoon J."/>
        </authorList>
    </citation>
    <scope>NUCLEOTIDE SEQUENCE [LARGE SCALE GENOMIC DNA]</scope>
    <source>
        <strain evidence="2 3">KMU-166</strain>
    </source>
</reference>
<feature type="transmembrane region" description="Helical" evidence="1">
    <location>
        <begin position="94"/>
        <end position="112"/>
    </location>
</feature>
<feature type="transmembrane region" description="Helical" evidence="1">
    <location>
        <begin position="124"/>
        <end position="143"/>
    </location>
</feature>
<accession>A0ABX1GL03</accession>
<dbReference type="EMBL" id="JAAWWK010000009">
    <property type="protein sequence ID" value="NKI19606.1"/>
    <property type="molecule type" value="Genomic_DNA"/>
</dbReference>
<evidence type="ECO:0000256" key="1">
    <source>
        <dbReference type="SAM" id="Phobius"/>
    </source>
</evidence>
<feature type="transmembrane region" description="Helical" evidence="1">
    <location>
        <begin position="23"/>
        <end position="42"/>
    </location>
</feature>
<keyword evidence="1" id="KW-0812">Transmembrane</keyword>
<dbReference type="PANTHER" id="PTHR28026">
    <property type="entry name" value="DUF962 DOMAIN PROTEIN (AFU_ORTHOLOGUE AFUA_8G05310)"/>
    <property type="match status" value="1"/>
</dbReference>
<name>A0ABX1GL03_9GAMM</name>
<gene>
    <name evidence="2" type="ORF">HCU74_19540</name>
</gene>
<dbReference type="PANTHER" id="PTHR28026:SF9">
    <property type="entry name" value="2-HYDROXY-PALMITIC ACID DIOXYGENASE MPO1"/>
    <property type="match status" value="1"/>
</dbReference>
<keyword evidence="1" id="KW-0472">Membrane</keyword>
<evidence type="ECO:0000313" key="2">
    <source>
        <dbReference type="EMBL" id="NKI19606.1"/>
    </source>
</evidence>
<dbReference type="RefSeq" id="WP_168452127.1">
    <property type="nucleotide sequence ID" value="NZ_JAAWWK010000009.1"/>
</dbReference>
<feature type="transmembrane region" description="Helical" evidence="1">
    <location>
        <begin position="70"/>
        <end position="88"/>
    </location>
</feature>
<comment type="caution">
    <text evidence="2">The sequence shown here is derived from an EMBL/GenBank/DDBJ whole genome shotgun (WGS) entry which is preliminary data.</text>
</comment>
<dbReference type="InterPro" id="IPR009305">
    <property type="entry name" value="Mpo1-like"/>
</dbReference>
<keyword evidence="3" id="KW-1185">Reference proteome</keyword>
<dbReference type="Proteomes" id="UP000765845">
    <property type="component" value="Unassembled WGS sequence"/>
</dbReference>